<dbReference type="InterPro" id="IPR036390">
    <property type="entry name" value="WH_DNA-bd_sf"/>
</dbReference>
<evidence type="ECO:0000256" key="2">
    <source>
        <dbReference type="ARBA" id="ARBA00023125"/>
    </source>
</evidence>
<protein>
    <submittedName>
        <fullName evidence="5">DeoR/GlpR family DNA-binding transcription regulator</fullName>
    </submittedName>
</protein>
<dbReference type="PRINTS" id="PR00037">
    <property type="entry name" value="HTHLACR"/>
</dbReference>
<dbReference type="Gene3D" id="3.40.50.1360">
    <property type="match status" value="1"/>
</dbReference>
<evidence type="ECO:0000313" key="6">
    <source>
        <dbReference type="Proteomes" id="UP001501510"/>
    </source>
</evidence>
<dbReference type="InterPro" id="IPR037171">
    <property type="entry name" value="NagB/RpiA_transferase-like"/>
</dbReference>
<dbReference type="SMART" id="SM00420">
    <property type="entry name" value="HTH_DEOR"/>
    <property type="match status" value="1"/>
</dbReference>
<evidence type="ECO:0000256" key="3">
    <source>
        <dbReference type="ARBA" id="ARBA00023163"/>
    </source>
</evidence>
<sequence>MITGKRHEIILSLLKDYGVVNLSEFVKATESSESTIRRDLTCLEEKNLLKRVHGGATLINSKIKELSDIEKVDKNRIEKILIAKYAATLVKDGECIFLDAGTTTLNLIKHIKSKNVIVVTNGLTHINALISEGINAYMLGGKVKESTKAVIGTSAIEQLKDFRFDKCFMGSNGVHLKFGCTTPDPEEAVLKKQVIKLSRESFVVADYSKFGEVSFMKFANLDEVQLVTNYNEENLQEYKDKTIVKVVE</sequence>
<dbReference type="SUPFAM" id="SSF100950">
    <property type="entry name" value="NagB/RpiA/CoA transferase-like"/>
    <property type="match status" value="1"/>
</dbReference>
<dbReference type="SMART" id="SM01134">
    <property type="entry name" value="DeoRC"/>
    <property type="match status" value="1"/>
</dbReference>
<keyword evidence="1" id="KW-0805">Transcription regulation</keyword>
<name>A0ABP3V1W3_9CLOT</name>
<evidence type="ECO:0000256" key="1">
    <source>
        <dbReference type="ARBA" id="ARBA00023015"/>
    </source>
</evidence>
<dbReference type="InterPro" id="IPR018356">
    <property type="entry name" value="Tscrpt_reg_HTH_DeoR_CS"/>
</dbReference>
<accession>A0ABP3V1W3</accession>
<evidence type="ECO:0000259" key="4">
    <source>
        <dbReference type="PROSITE" id="PS51000"/>
    </source>
</evidence>
<dbReference type="RefSeq" id="WP_343763780.1">
    <property type="nucleotide sequence ID" value="NZ_BAAACG010000019.1"/>
</dbReference>
<dbReference type="InterPro" id="IPR014036">
    <property type="entry name" value="DeoR-like_C"/>
</dbReference>
<dbReference type="Pfam" id="PF00455">
    <property type="entry name" value="DeoRC"/>
    <property type="match status" value="1"/>
</dbReference>
<dbReference type="PANTHER" id="PTHR30363:SF56">
    <property type="entry name" value="TRANSCRIPTIONAL REGULATOR, DEOR FAMILY"/>
    <property type="match status" value="1"/>
</dbReference>
<dbReference type="SUPFAM" id="SSF46785">
    <property type="entry name" value="Winged helix' DNA-binding domain"/>
    <property type="match status" value="1"/>
</dbReference>
<comment type="caution">
    <text evidence="5">The sequence shown here is derived from an EMBL/GenBank/DDBJ whole genome shotgun (WGS) entry which is preliminary data.</text>
</comment>
<evidence type="ECO:0000313" key="5">
    <source>
        <dbReference type="EMBL" id="GAA0746799.1"/>
    </source>
</evidence>
<dbReference type="Proteomes" id="UP001501510">
    <property type="component" value="Unassembled WGS sequence"/>
</dbReference>
<dbReference type="PANTHER" id="PTHR30363">
    <property type="entry name" value="HTH-TYPE TRANSCRIPTIONAL REGULATOR SRLR-RELATED"/>
    <property type="match status" value="1"/>
</dbReference>
<dbReference type="EMBL" id="BAAACG010000019">
    <property type="protein sequence ID" value="GAA0746799.1"/>
    <property type="molecule type" value="Genomic_DNA"/>
</dbReference>
<keyword evidence="6" id="KW-1185">Reference proteome</keyword>
<reference evidence="6" key="1">
    <citation type="journal article" date="2019" name="Int. J. Syst. Evol. Microbiol.">
        <title>The Global Catalogue of Microorganisms (GCM) 10K type strain sequencing project: providing services to taxonomists for standard genome sequencing and annotation.</title>
        <authorList>
            <consortium name="The Broad Institute Genomics Platform"/>
            <consortium name="The Broad Institute Genome Sequencing Center for Infectious Disease"/>
            <person name="Wu L."/>
            <person name="Ma J."/>
        </authorList>
    </citation>
    <scope>NUCLEOTIDE SEQUENCE [LARGE SCALE GENOMIC DNA]</scope>
    <source>
        <strain evidence="6">JCM 1407</strain>
    </source>
</reference>
<dbReference type="InterPro" id="IPR001034">
    <property type="entry name" value="DeoR_HTH"/>
</dbReference>
<dbReference type="GO" id="GO:0003677">
    <property type="term" value="F:DNA binding"/>
    <property type="evidence" value="ECO:0007669"/>
    <property type="project" value="UniProtKB-KW"/>
</dbReference>
<proteinExistence type="predicted"/>
<organism evidence="5 6">
    <name type="scientific">Clostridium oceanicum</name>
    <dbReference type="NCBI Taxonomy" id="1543"/>
    <lineage>
        <taxon>Bacteria</taxon>
        <taxon>Bacillati</taxon>
        <taxon>Bacillota</taxon>
        <taxon>Clostridia</taxon>
        <taxon>Eubacteriales</taxon>
        <taxon>Clostridiaceae</taxon>
        <taxon>Clostridium</taxon>
    </lineage>
</organism>
<feature type="domain" description="HTH deoR-type" evidence="4">
    <location>
        <begin position="3"/>
        <end position="58"/>
    </location>
</feature>
<keyword evidence="2 5" id="KW-0238">DNA-binding</keyword>
<dbReference type="Pfam" id="PF08220">
    <property type="entry name" value="HTH_DeoR"/>
    <property type="match status" value="1"/>
</dbReference>
<dbReference type="PROSITE" id="PS00894">
    <property type="entry name" value="HTH_DEOR_1"/>
    <property type="match status" value="1"/>
</dbReference>
<gene>
    <name evidence="5" type="ORF">GCM10008906_34900</name>
</gene>
<dbReference type="InterPro" id="IPR050313">
    <property type="entry name" value="Carb_Metab_HTH_regulators"/>
</dbReference>
<dbReference type="PROSITE" id="PS51000">
    <property type="entry name" value="HTH_DEOR_2"/>
    <property type="match status" value="1"/>
</dbReference>
<keyword evidence="3" id="KW-0804">Transcription</keyword>